<accession>A0A645EPQ0</accession>
<comment type="caution">
    <text evidence="1">The sequence shown here is derived from an EMBL/GenBank/DDBJ whole genome shotgun (WGS) entry which is preliminary data.</text>
</comment>
<sequence>MRQKLDDCTGLLKTAVVGLAVRRHLIRRFGKEHLNRKSLFAELSGNDLAIAAVIAWTADHTDQHILLQRAFNHPGTLGTGFFHQINSTDTGSNCFLVHLCHFLWRYHLHFSPLFFIDPPACKL</sequence>
<dbReference type="AlphaFoldDB" id="A0A645EPQ0"/>
<organism evidence="1">
    <name type="scientific">bioreactor metagenome</name>
    <dbReference type="NCBI Taxonomy" id="1076179"/>
    <lineage>
        <taxon>unclassified sequences</taxon>
        <taxon>metagenomes</taxon>
        <taxon>ecological metagenomes</taxon>
    </lineage>
</organism>
<reference evidence="1" key="1">
    <citation type="submission" date="2019-08" db="EMBL/GenBank/DDBJ databases">
        <authorList>
            <person name="Kucharzyk K."/>
            <person name="Murdoch R.W."/>
            <person name="Higgins S."/>
            <person name="Loffler F."/>
        </authorList>
    </citation>
    <scope>NUCLEOTIDE SEQUENCE</scope>
</reference>
<gene>
    <name evidence="1" type="ORF">SDC9_150557</name>
</gene>
<dbReference type="EMBL" id="VSSQ01049255">
    <property type="protein sequence ID" value="MPN03330.1"/>
    <property type="molecule type" value="Genomic_DNA"/>
</dbReference>
<protein>
    <submittedName>
        <fullName evidence="1">Uncharacterized protein</fullName>
    </submittedName>
</protein>
<evidence type="ECO:0000313" key="1">
    <source>
        <dbReference type="EMBL" id="MPN03330.1"/>
    </source>
</evidence>
<name>A0A645EPQ0_9ZZZZ</name>
<proteinExistence type="predicted"/>